<name>A0A4E0QWC8_9GAMM</name>
<dbReference type="AlphaFoldDB" id="A0A4E0QWC8"/>
<sequence>MEDTISIKDAYKAMYIYLKGLYEMTGSDDLAGFLGSMSFLEDGMPADEAIWGDWLESVKVASTLSSLY</sequence>
<protein>
    <submittedName>
        <fullName evidence="1">Uncharacterized protein</fullName>
    </submittedName>
</protein>
<dbReference type="EMBL" id="JSZA02000028">
    <property type="protein sequence ID" value="TGO03285.1"/>
    <property type="molecule type" value="Genomic_DNA"/>
</dbReference>
<proteinExistence type="predicted"/>
<comment type="caution">
    <text evidence="1">The sequence shown here is derived from an EMBL/GenBank/DDBJ whole genome shotgun (WGS) entry which is preliminary data.</text>
</comment>
<dbReference type="Proteomes" id="UP000030428">
    <property type="component" value="Unassembled WGS sequence"/>
</dbReference>
<organism evidence="1 2">
    <name type="scientific">Candidatus Thiomargarita nelsonii</name>
    <dbReference type="NCBI Taxonomy" id="1003181"/>
    <lineage>
        <taxon>Bacteria</taxon>
        <taxon>Pseudomonadati</taxon>
        <taxon>Pseudomonadota</taxon>
        <taxon>Gammaproteobacteria</taxon>
        <taxon>Thiotrichales</taxon>
        <taxon>Thiotrichaceae</taxon>
        <taxon>Thiomargarita</taxon>
    </lineage>
</organism>
<keyword evidence="2" id="KW-1185">Reference proteome</keyword>
<evidence type="ECO:0000313" key="1">
    <source>
        <dbReference type="EMBL" id="TGO03285.1"/>
    </source>
</evidence>
<gene>
    <name evidence="1" type="ORF">PN36_09315</name>
</gene>
<reference evidence="1 2" key="1">
    <citation type="journal article" date="2016" name="Front. Microbiol.">
        <title>Single-Cell (Meta-)Genomics of a Dimorphic Candidatus Thiomargarita nelsonii Reveals Genomic Plasticity.</title>
        <authorList>
            <person name="Flood B.E."/>
            <person name="Fliss P."/>
            <person name="Jones D.S."/>
            <person name="Dick G.J."/>
            <person name="Jain S."/>
            <person name="Kaster A.K."/>
            <person name="Winkel M."/>
            <person name="Mussmann M."/>
            <person name="Bailey J."/>
        </authorList>
    </citation>
    <scope>NUCLEOTIDE SEQUENCE [LARGE SCALE GENOMIC DNA]</scope>
    <source>
        <strain evidence="1">Hydrate Ridge</strain>
    </source>
</reference>
<accession>A0A4E0QWC8</accession>
<evidence type="ECO:0000313" key="2">
    <source>
        <dbReference type="Proteomes" id="UP000030428"/>
    </source>
</evidence>